<dbReference type="Proteomes" id="UP000029641">
    <property type="component" value="Unassembled WGS sequence"/>
</dbReference>
<feature type="binding site" evidence="5">
    <location>
        <position position="39"/>
    </location>
    <ligand>
        <name>S-adenosyl-L-methionine</name>
        <dbReference type="ChEBI" id="CHEBI:59789"/>
    </ligand>
</feature>
<proteinExistence type="inferred from homology"/>
<dbReference type="AlphaFoldDB" id="A0A090W985"/>
<comment type="caution">
    <text evidence="5">Lacks conserved residue(s) required for the propagation of feature annotation.</text>
</comment>
<evidence type="ECO:0000313" key="7">
    <source>
        <dbReference type="EMBL" id="GAL72019.1"/>
    </source>
</evidence>
<dbReference type="InterPro" id="IPR001737">
    <property type="entry name" value="KsgA/Erm"/>
</dbReference>
<dbReference type="GO" id="GO:0052908">
    <property type="term" value="F:16S rRNA (adenine(1518)-N(6)/adenine(1519)-N(6))-dimethyltransferase activity"/>
    <property type="evidence" value="ECO:0007669"/>
    <property type="project" value="UniProtKB-EC"/>
</dbReference>
<feature type="binding site" evidence="5">
    <location>
        <position position="60"/>
    </location>
    <ligand>
        <name>S-adenosyl-L-methionine</name>
        <dbReference type="ChEBI" id="CHEBI:59789"/>
    </ligand>
</feature>
<dbReference type="Proteomes" id="UP000029646">
    <property type="component" value="Unassembled WGS sequence"/>
</dbReference>
<feature type="binding site" evidence="5">
    <location>
        <position position="14"/>
    </location>
    <ligand>
        <name>S-adenosyl-L-methionine</name>
        <dbReference type="ChEBI" id="CHEBI:59789"/>
    </ligand>
</feature>
<name>A0A090W985_9FLAO</name>
<sequence length="117" mass="13427">MSVNPKKHLGQHFLRDENIAEKIAATLTLNGYKNVLEIGPGMGVLTKYLLKKDITTYVIEIDSESVEYLQANYLNLAPRIIEKDFLKYDLNEVFKGEPLALLVTFHITFQPKLYLKL</sequence>
<keyword evidence="3 5" id="KW-0949">S-adenosyl-L-methionine</keyword>
<accession>A0A090W985</accession>
<dbReference type="PANTHER" id="PTHR11727">
    <property type="entry name" value="DIMETHYLADENOSINE TRANSFERASE"/>
    <property type="match status" value="1"/>
</dbReference>
<dbReference type="GO" id="GO:0005829">
    <property type="term" value="C:cytosol"/>
    <property type="evidence" value="ECO:0007669"/>
    <property type="project" value="TreeGrafter"/>
</dbReference>
<dbReference type="PROSITE" id="PS51689">
    <property type="entry name" value="SAM_RNA_A_N6_MT"/>
    <property type="match status" value="1"/>
</dbReference>
<protein>
    <submittedName>
        <fullName evidence="7">SSU rRNA (Adenine(1518)-N(6)/adenine(1519)-N(6))-dimethyltransferase</fullName>
        <ecNumber evidence="7">2.1.1.182</ecNumber>
    </submittedName>
</protein>
<evidence type="ECO:0000313" key="9">
    <source>
        <dbReference type="Proteomes" id="UP000029646"/>
    </source>
</evidence>
<evidence type="ECO:0000256" key="2">
    <source>
        <dbReference type="ARBA" id="ARBA00022679"/>
    </source>
</evidence>
<dbReference type="PANTHER" id="PTHR11727:SF7">
    <property type="entry name" value="DIMETHYLADENOSINE TRANSFERASE-RELATED"/>
    <property type="match status" value="1"/>
</dbReference>
<dbReference type="eggNOG" id="COG0030">
    <property type="taxonomic scope" value="Bacteria"/>
</dbReference>
<dbReference type="Gene3D" id="3.40.50.150">
    <property type="entry name" value="Vaccinia Virus protein VP39"/>
    <property type="match status" value="1"/>
</dbReference>
<dbReference type="EMBL" id="BBNS01000018">
    <property type="protein sequence ID" value="GAL72019.1"/>
    <property type="molecule type" value="Genomic_DNA"/>
</dbReference>
<dbReference type="GO" id="GO:0003723">
    <property type="term" value="F:RNA binding"/>
    <property type="evidence" value="ECO:0007669"/>
    <property type="project" value="UniProtKB-UniRule"/>
</dbReference>
<keyword evidence="1 5" id="KW-0489">Methyltransferase</keyword>
<evidence type="ECO:0000256" key="3">
    <source>
        <dbReference type="ARBA" id="ARBA00022691"/>
    </source>
</evidence>
<gene>
    <name evidence="6" type="ORF">JCM19301_975</name>
    <name evidence="7" type="ORF">JCM19302_364</name>
</gene>
<dbReference type="EMBL" id="BBNR01000012">
    <property type="protein sequence ID" value="GAL67688.1"/>
    <property type="molecule type" value="Genomic_DNA"/>
</dbReference>
<keyword evidence="2 5" id="KW-0808">Transferase</keyword>
<dbReference type="Pfam" id="PF00398">
    <property type="entry name" value="RrnaAD"/>
    <property type="match status" value="1"/>
</dbReference>
<feature type="binding site" evidence="5">
    <location>
        <position position="84"/>
    </location>
    <ligand>
        <name>S-adenosyl-L-methionine</name>
        <dbReference type="ChEBI" id="CHEBI:59789"/>
    </ligand>
</feature>
<evidence type="ECO:0000313" key="6">
    <source>
        <dbReference type="EMBL" id="GAL67688.1"/>
    </source>
</evidence>
<evidence type="ECO:0000256" key="1">
    <source>
        <dbReference type="ARBA" id="ARBA00022603"/>
    </source>
</evidence>
<dbReference type="EC" id="2.1.1.182" evidence="7"/>
<organism evidence="7 9">
    <name type="scientific">Jejuia pallidilutea</name>
    <dbReference type="NCBI Taxonomy" id="504487"/>
    <lineage>
        <taxon>Bacteria</taxon>
        <taxon>Pseudomonadati</taxon>
        <taxon>Bacteroidota</taxon>
        <taxon>Flavobacteriia</taxon>
        <taxon>Flavobacteriales</taxon>
        <taxon>Flavobacteriaceae</taxon>
        <taxon>Jejuia</taxon>
    </lineage>
</organism>
<evidence type="ECO:0000313" key="8">
    <source>
        <dbReference type="Proteomes" id="UP000029641"/>
    </source>
</evidence>
<dbReference type="SUPFAM" id="SSF53335">
    <property type="entry name" value="S-adenosyl-L-methionine-dependent methyltransferases"/>
    <property type="match status" value="1"/>
</dbReference>
<comment type="caution">
    <text evidence="7">The sequence shown here is derived from an EMBL/GenBank/DDBJ whole genome shotgun (WGS) entry which is preliminary data.</text>
</comment>
<dbReference type="InterPro" id="IPR029063">
    <property type="entry name" value="SAM-dependent_MTases_sf"/>
</dbReference>
<evidence type="ECO:0000256" key="5">
    <source>
        <dbReference type="PROSITE-ProRule" id="PRU01026"/>
    </source>
</evidence>
<comment type="similarity">
    <text evidence="5">Belongs to the class I-like SAM-binding methyltransferase superfamily. rRNA adenine N(6)-methyltransferase family.</text>
</comment>
<feature type="binding site" evidence="5">
    <location>
        <position position="12"/>
    </location>
    <ligand>
        <name>S-adenosyl-L-methionine</name>
        <dbReference type="ChEBI" id="CHEBI:59789"/>
    </ligand>
</feature>
<evidence type="ECO:0000256" key="4">
    <source>
        <dbReference type="ARBA" id="ARBA00022884"/>
    </source>
</evidence>
<keyword evidence="4 5" id="KW-0694">RNA-binding</keyword>
<reference evidence="8 9" key="1">
    <citation type="journal article" date="2014" name="Genome Announc.">
        <title>Draft Genome Sequence of Marine Flavobacterium Jejuia pallidilutea Strain 11shimoA1 and Pigmentation Mutants.</title>
        <authorList>
            <person name="Takatani N."/>
            <person name="Nakanishi M."/>
            <person name="Meirelles P."/>
            <person name="Mino S."/>
            <person name="Suda W."/>
            <person name="Oshima K."/>
            <person name="Hattori M."/>
            <person name="Ohkuma M."/>
            <person name="Hosokawa M."/>
            <person name="Miyashita K."/>
            <person name="Thompson F.L."/>
            <person name="Niwa A."/>
            <person name="Sawabe T."/>
            <person name="Sawabe T."/>
        </authorList>
    </citation>
    <scope>NUCLEOTIDE SEQUENCE [LARGE SCALE GENOMIC DNA]</scope>
    <source>
        <strain evidence="6 8">JCM 19301</strain>
        <strain evidence="7">JCM 19302</strain>
        <strain evidence="9">JCM19302</strain>
    </source>
</reference>